<name>A0AAN6N8G2_9PEZI</name>
<keyword evidence="2" id="KW-0456">Lyase</keyword>
<feature type="region of interest" description="Disordered" evidence="5">
    <location>
        <begin position="277"/>
        <end position="323"/>
    </location>
</feature>
<evidence type="ECO:0000256" key="1">
    <source>
        <dbReference type="ARBA" id="ARBA00012346"/>
    </source>
</evidence>
<proteinExistence type="predicted"/>
<feature type="binding site" evidence="4">
    <location>
        <position position="349"/>
    </location>
    <ligand>
        <name>substrate</name>
    </ligand>
</feature>
<dbReference type="PANTHER" id="PTHR12935:SF0">
    <property type="entry name" value="GAMMA-GLUTAMYLCYCLOTRANSFERASE"/>
    <property type="match status" value="1"/>
</dbReference>
<dbReference type="AlphaFoldDB" id="A0AAN6N8G2"/>
<sequence length="494" mass="53838">MGDSPAARAAPVTGAVAVAESAAEPVAECAALRALRYIQDLFQSRPPKPPAEYPSISSIPLTSLERLSQPDASPSTGVPDEPIPASTFTFPPDVKSAPPSGTVLYLAYGSNLCAQTFLGQRGIRPLSQVNVSAPSLRLTFDLPGLPYKEPCFANTAPRKLPTKPPGDLPTPPKLPPGLPDPPKKSPKLPHWQTVEERDVERNAAGDPVWNKGLIGVVYEVTQADYAKIVATEGGGASYLELLVPCLTLPARIGVPRDPSPVPELPKPFLAHTLYAPRLPLAPPDNDTSSNNTPPHHGAQDVGNNGHAGGDGEGDDGDGDKKPEAPGWFRRLLLPVRRPDPDYSQPSARYLKLITDGAKEHDLPADYQRYLNALQPYTITTRRQQIGQVLFFGFWMPFFLLFIFVGPKLFADKKGRIPKWLAASLVVLSNVLWLSYDKIAKPLFGDGERTEQSKDEAAGEVPTERKRRESFVARLRHKEASTDEEKRCLIGSQWK</sequence>
<feature type="compositionally biased region" description="Pro residues" evidence="5">
    <location>
        <begin position="162"/>
        <end position="180"/>
    </location>
</feature>
<reference evidence="8" key="1">
    <citation type="journal article" date="2023" name="Mol. Phylogenet. Evol.">
        <title>Genome-scale phylogeny and comparative genomics of the fungal order Sordariales.</title>
        <authorList>
            <person name="Hensen N."/>
            <person name="Bonometti L."/>
            <person name="Westerberg I."/>
            <person name="Brannstrom I.O."/>
            <person name="Guillou S."/>
            <person name="Cros-Aarteil S."/>
            <person name="Calhoun S."/>
            <person name="Haridas S."/>
            <person name="Kuo A."/>
            <person name="Mondo S."/>
            <person name="Pangilinan J."/>
            <person name="Riley R."/>
            <person name="LaButti K."/>
            <person name="Andreopoulos B."/>
            <person name="Lipzen A."/>
            <person name="Chen C."/>
            <person name="Yan M."/>
            <person name="Daum C."/>
            <person name="Ng V."/>
            <person name="Clum A."/>
            <person name="Steindorff A."/>
            <person name="Ohm R.A."/>
            <person name="Martin F."/>
            <person name="Silar P."/>
            <person name="Natvig D.O."/>
            <person name="Lalanne C."/>
            <person name="Gautier V."/>
            <person name="Ament-Velasquez S.L."/>
            <person name="Kruys A."/>
            <person name="Hutchinson M.I."/>
            <person name="Powell A.J."/>
            <person name="Barry K."/>
            <person name="Miller A.N."/>
            <person name="Grigoriev I.V."/>
            <person name="Debuchy R."/>
            <person name="Gladieux P."/>
            <person name="Hiltunen Thoren M."/>
            <person name="Johannesson H."/>
        </authorList>
    </citation>
    <scope>NUCLEOTIDE SEQUENCE [LARGE SCALE GENOMIC DNA]</scope>
    <source>
        <strain evidence="8">CBS 340.73</strain>
    </source>
</reference>
<evidence type="ECO:0000313" key="7">
    <source>
        <dbReference type="EMBL" id="KAK3941122.1"/>
    </source>
</evidence>
<dbReference type="Proteomes" id="UP001303473">
    <property type="component" value="Unassembled WGS sequence"/>
</dbReference>
<keyword evidence="6" id="KW-0472">Membrane</keyword>
<organism evidence="7 8">
    <name type="scientific">Diplogelasinospora grovesii</name>
    <dbReference type="NCBI Taxonomy" id="303347"/>
    <lineage>
        <taxon>Eukaryota</taxon>
        <taxon>Fungi</taxon>
        <taxon>Dikarya</taxon>
        <taxon>Ascomycota</taxon>
        <taxon>Pezizomycotina</taxon>
        <taxon>Sordariomycetes</taxon>
        <taxon>Sordariomycetidae</taxon>
        <taxon>Sordariales</taxon>
        <taxon>Diplogelasinosporaceae</taxon>
        <taxon>Diplogelasinospora</taxon>
    </lineage>
</organism>
<feature type="active site" description="Proton acceptor" evidence="3">
    <location>
        <position position="232"/>
    </location>
</feature>
<evidence type="ECO:0000313" key="8">
    <source>
        <dbReference type="Proteomes" id="UP001303473"/>
    </source>
</evidence>
<keyword evidence="8" id="KW-1185">Reference proteome</keyword>
<dbReference type="EC" id="4.3.2.9" evidence="1"/>
<evidence type="ECO:0000256" key="5">
    <source>
        <dbReference type="SAM" id="MobiDB-lite"/>
    </source>
</evidence>
<keyword evidence="6" id="KW-1133">Transmembrane helix</keyword>
<dbReference type="InterPro" id="IPR017939">
    <property type="entry name" value="G-Glutamylcylcotransferase"/>
</dbReference>
<evidence type="ECO:0000256" key="6">
    <source>
        <dbReference type="SAM" id="Phobius"/>
    </source>
</evidence>
<accession>A0AAN6N8G2</accession>
<evidence type="ECO:0000256" key="4">
    <source>
        <dbReference type="PIRSR" id="PIRSR617939-2"/>
    </source>
</evidence>
<gene>
    <name evidence="7" type="ORF">QBC46DRAFT_383731</name>
</gene>
<protein>
    <recommendedName>
        <fullName evidence="1">gamma-glutamylcyclotransferase</fullName>
        <ecNumber evidence="1">4.3.2.9</ecNumber>
    </recommendedName>
</protein>
<feature type="region of interest" description="Disordered" evidence="5">
    <location>
        <begin position="153"/>
        <end position="189"/>
    </location>
</feature>
<feature type="binding site" evidence="4">
    <location>
        <begin position="105"/>
        <end position="110"/>
    </location>
    <ligand>
        <name>substrate</name>
    </ligand>
</feature>
<feature type="transmembrane region" description="Helical" evidence="6">
    <location>
        <begin position="385"/>
        <end position="404"/>
    </location>
</feature>
<keyword evidence="6" id="KW-0812">Transmembrane</keyword>
<evidence type="ECO:0000256" key="3">
    <source>
        <dbReference type="PIRSR" id="PIRSR617939-1"/>
    </source>
</evidence>
<comment type="caution">
    <text evidence="7">The sequence shown here is derived from an EMBL/GenBank/DDBJ whole genome shotgun (WGS) entry which is preliminary data.</text>
</comment>
<dbReference type="GO" id="GO:0003839">
    <property type="term" value="F:gamma-glutamylcyclotransferase activity"/>
    <property type="evidence" value="ECO:0007669"/>
    <property type="project" value="UniProtKB-EC"/>
</dbReference>
<dbReference type="PANTHER" id="PTHR12935">
    <property type="entry name" value="GAMMA-GLUTAMYLCYCLOTRANSFERASE"/>
    <property type="match status" value="1"/>
</dbReference>
<dbReference type="EMBL" id="MU853787">
    <property type="protein sequence ID" value="KAK3941122.1"/>
    <property type="molecule type" value="Genomic_DNA"/>
</dbReference>
<dbReference type="Gene3D" id="3.10.490.10">
    <property type="entry name" value="Gamma-glutamyl cyclotransferase-like"/>
    <property type="match status" value="1"/>
</dbReference>
<evidence type="ECO:0000256" key="2">
    <source>
        <dbReference type="ARBA" id="ARBA00023239"/>
    </source>
</evidence>